<dbReference type="PROSITE" id="PS51375">
    <property type="entry name" value="PPR"/>
    <property type="match status" value="3"/>
</dbReference>
<evidence type="ECO:0000256" key="6">
    <source>
        <dbReference type="PROSITE-ProRule" id="PRU00708"/>
    </source>
</evidence>
<feature type="region of interest" description="Disordered" evidence="7">
    <location>
        <begin position="512"/>
        <end position="619"/>
    </location>
</feature>
<evidence type="ECO:0000256" key="7">
    <source>
        <dbReference type="SAM" id="MobiDB-lite"/>
    </source>
</evidence>
<feature type="compositionally biased region" description="Low complexity" evidence="7">
    <location>
        <begin position="536"/>
        <end position="561"/>
    </location>
</feature>
<comment type="similarity">
    <text evidence="2">Belongs to the PPR family. P subfamily.</text>
</comment>
<feature type="compositionally biased region" description="Pro residues" evidence="7">
    <location>
        <begin position="562"/>
        <end position="579"/>
    </location>
</feature>
<dbReference type="GO" id="GO:0003729">
    <property type="term" value="F:mRNA binding"/>
    <property type="evidence" value="ECO:0007669"/>
    <property type="project" value="UniProtKB-ARBA"/>
</dbReference>
<evidence type="ECO:0000256" key="5">
    <source>
        <dbReference type="ARBA" id="ARBA00023128"/>
    </source>
</evidence>
<evidence type="ECO:0000256" key="4">
    <source>
        <dbReference type="ARBA" id="ARBA00022946"/>
    </source>
</evidence>
<comment type="caution">
    <text evidence="9">The sequence shown here is derived from an EMBL/GenBank/DDBJ whole genome shotgun (WGS) entry which is preliminary data.</text>
</comment>
<dbReference type="GO" id="GO:0004857">
    <property type="term" value="F:enzyme inhibitor activity"/>
    <property type="evidence" value="ECO:0007669"/>
    <property type="project" value="InterPro"/>
</dbReference>
<comment type="subcellular location">
    <subcellularLocation>
        <location evidence="1">Mitochondrion</location>
    </subcellularLocation>
</comment>
<keyword evidence="5" id="KW-0496">Mitochondrion</keyword>
<dbReference type="InterPro" id="IPR035513">
    <property type="entry name" value="Invertase/methylesterase_inhib"/>
</dbReference>
<feature type="repeat" description="PPR" evidence="6">
    <location>
        <begin position="198"/>
        <end position="232"/>
    </location>
</feature>
<dbReference type="OrthoDB" id="1717827at2759"/>
<dbReference type="InterPro" id="IPR011990">
    <property type="entry name" value="TPR-like_helical_dom_sf"/>
</dbReference>
<evidence type="ECO:0000256" key="2">
    <source>
        <dbReference type="ARBA" id="ARBA00007626"/>
    </source>
</evidence>
<accession>A0A5N6PFJ8</accession>
<feature type="repeat" description="PPR" evidence="6">
    <location>
        <begin position="129"/>
        <end position="163"/>
    </location>
</feature>
<evidence type="ECO:0000256" key="3">
    <source>
        <dbReference type="ARBA" id="ARBA00022737"/>
    </source>
</evidence>
<dbReference type="InterPro" id="IPR002885">
    <property type="entry name" value="PPR_rpt"/>
</dbReference>
<gene>
    <name evidence="9" type="ORF">E3N88_11485</name>
</gene>
<dbReference type="InterPro" id="IPR006501">
    <property type="entry name" value="Pectinesterase_inhib_dom"/>
</dbReference>
<evidence type="ECO:0000256" key="1">
    <source>
        <dbReference type="ARBA" id="ARBA00004173"/>
    </source>
</evidence>
<protein>
    <recommendedName>
        <fullName evidence="8">Pectinesterase inhibitor domain-containing protein</fullName>
    </recommendedName>
</protein>
<dbReference type="AlphaFoldDB" id="A0A5N6PFJ8"/>
<name>A0A5N6PFJ8_9ASTR</name>
<dbReference type="EMBL" id="SZYD01000005">
    <property type="protein sequence ID" value="KAD6120214.1"/>
    <property type="molecule type" value="Genomic_DNA"/>
</dbReference>
<reference evidence="9 10" key="1">
    <citation type="submission" date="2019-05" db="EMBL/GenBank/DDBJ databases">
        <title>Mikania micrantha, genome provides insights into the molecular mechanism of rapid growth.</title>
        <authorList>
            <person name="Liu B."/>
        </authorList>
    </citation>
    <scope>NUCLEOTIDE SEQUENCE [LARGE SCALE GENOMIC DNA]</scope>
    <source>
        <strain evidence="9">NLD-2019</strain>
        <tissue evidence="9">Leaf</tissue>
    </source>
</reference>
<dbReference type="PANTHER" id="PTHR45717:SF8">
    <property type="entry name" value="OS01G0301000 PROTEIN"/>
    <property type="match status" value="1"/>
</dbReference>
<dbReference type="GO" id="GO:0005739">
    <property type="term" value="C:mitochondrion"/>
    <property type="evidence" value="ECO:0007669"/>
    <property type="project" value="UniProtKB-SubCell"/>
</dbReference>
<dbReference type="FunFam" id="1.25.40.10:FF:000385">
    <property type="entry name" value="Pentatricopeptide repeat-containing protein mitochondrial"/>
    <property type="match status" value="1"/>
</dbReference>
<proteinExistence type="inferred from homology"/>
<keyword evidence="3" id="KW-0677">Repeat</keyword>
<dbReference type="Proteomes" id="UP000326396">
    <property type="component" value="Linkage Group LG13"/>
</dbReference>
<evidence type="ECO:0000313" key="10">
    <source>
        <dbReference type="Proteomes" id="UP000326396"/>
    </source>
</evidence>
<feature type="domain" description="Pectinesterase inhibitor" evidence="8">
    <location>
        <begin position="586"/>
        <end position="736"/>
    </location>
</feature>
<dbReference type="SMART" id="SM00856">
    <property type="entry name" value="PMEI"/>
    <property type="match status" value="1"/>
</dbReference>
<dbReference type="PANTHER" id="PTHR45717">
    <property type="entry name" value="OS12G0527900 PROTEIN"/>
    <property type="match status" value="1"/>
</dbReference>
<feature type="repeat" description="PPR" evidence="6">
    <location>
        <begin position="341"/>
        <end position="375"/>
    </location>
</feature>
<organism evidence="9 10">
    <name type="scientific">Mikania micrantha</name>
    <name type="common">bitter vine</name>
    <dbReference type="NCBI Taxonomy" id="192012"/>
    <lineage>
        <taxon>Eukaryota</taxon>
        <taxon>Viridiplantae</taxon>
        <taxon>Streptophyta</taxon>
        <taxon>Embryophyta</taxon>
        <taxon>Tracheophyta</taxon>
        <taxon>Spermatophyta</taxon>
        <taxon>Magnoliopsida</taxon>
        <taxon>eudicotyledons</taxon>
        <taxon>Gunneridae</taxon>
        <taxon>Pentapetalae</taxon>
        <taxon>asterids</taxon>
        <taxon>campanulids</taxon>
        <taxon>Asterales</taxon>
        <taxon>Asteraceae</taxon>
        <taxon>Asteroideae</taxon>
        <taxon>Heliantheae alliance</taxon>
        <taxon>Eupatorieae</taxon>
        <taxon>Mikania</taxon>
    </lineage>
</organism>
<dbReference type="SUPFAM" id="SSF101148">
    <property type="entry name" value="Plant invertase/pectin methylesterase inhibitor"/>
    <property type="match status" value="1"/>
</dbReference>
<sequence length="741" mass="82594">MRRTFSTVVEEANVASEVISPPHKHSANEKRLYRRLSELGATGGTVAHTLNQYIREGNFVKKIELERCIRELRRYGKYQHALEVMEWMDKRDINFSNTDFAVRLDLISKVHGVSEAEGFFNNLSPQLLNRNTYGALLNTYCKLKIADKALALFKEIESKNFTTSLAFNNIMTLYIGLDQPEKVPPLIEEMKKRKIHLSTFTYNIWMQSFSLLGDIEGVERVFEEITQDGKETCNWTTYSNIAGAYIKAGLAEKAESALKMLENEIKQQHPSREPYHFLITFYSALGNQEQVHRACSLLKSSFETTSNMSYRIILQALSKVNDLEGMKKWFEEWESNFTYYDTRVANVVISCYLRHNMIEEAELVFHESVKRSSGPFVQTLVLFMKHYLMNQQIDLAMKCLETAAARAESCNWYPHSDNIDVFLEHFEKEKDVEGAEKLFKILQKLNCVDDKVYSHLLQTYITAGKTKPDMGQRIERDGILVTPELENMLKKKKTEKKIAPVTSPIRKEAEAVLGTDMTSSPVPAPFSGLNRHADLPPSSSPGSAPSPFLGPNLPSSLGLGPTPSPLLGPVPYPSQPPSPGSGMGLPPSPFSETAPFPDPPSSAPGQGPGSGPSPSGFFDHDVALAIESRIKQSQSDAQLAMDEAKKLLDDPTIATSETGVCLSKCIDKYGTSLNELNRAITDLGVREVTLLADDFGAVETDISTCQSCFTENIGEDSPLKALEEATTKAARECLTVMDYAA</sequence>
<keyword evidence="4" id="KW-0809">Transit peptide</keyword>
<evidence type="ECO:0000259" key="8">
    <source>
        <dbReference type="SMART" id="SM00856"/>
    </source>
</evidence>
<keyword evidence="10" id="KW-1185">Reference proteome</keyword>
<dbReference type="SUPFAM" id="SSF48452">
    <property type="entry name" value="TPR-like"/>
    <property type="match status" value="1"/>
</dbReference>
<dbReference type="NCBIfam" id="TIGR00756">
    <property type="entry name" value="PPR"/>
    <property type="match status" value="2"/>
</dbReference>
<evidence type="ECO:0000313" key="9">
    <source>
        <dbReference type="EMBL" id="KAD6120214.1"/>
    </source>
</evidence>
<dbReference type="Gene3D" id="1.20.140.40">
    <property type="entry name" value="Invertase/pectin methylesterase inhibitor family protein"/>
    <property type="match status" value="1"/>
</dbReference>
<dbReference type="Pfam" id="PF01535">
    <property type="entry name" value="PPR"/>
    <property type="match status" value="4"/>
</dbReference>
<dbReference type="Gene3D" id="1.25.40.10">
    <property type="entry name" value="Tetratricopeptide repeat domain"/>
    <property type="match status" value="2"/>
</dbReference>